<organism evidence="2 3">
    <name type="scientific">Zasmidium cellare</name>
    <name type="common">Wine cellar mold</name>
    <name type="synonym">Racodium cellare</name>
    <dbReference type="NCBI Taxonomy" id="395010"/>
    <lineage>
        <taxon>Eukaryota</taxon>
        <taxon>Fungi</taxon>
        <taxon>Dikarya</taxon>
        <taxon>Ascomycota</taxon>
        <taxon>Pezizomycotina</taxon>
        <taxon>Dothideomycetes</taxon>
        <taxon>Dothideomycetidae</taxon>
        <taxon>Mycosphaerellales</taxon>
        <taxon>Mycosphaerellaceae</taxon>
        <taxon>Zasmidium</taxon>
    </lineage>
</organism>
<reference evidence="2 3" key="1">
    <citation type="journal article" date="2023" name="G3 (Bethesda)">
        <title>A chromosome-level genome assembly of Zasmidium syzygii isolated from banana leaves.</title>
        <authorList>
            <person name="van Westerhoven A.C."/>
            <person name="Mehrabi R."/>
            <person name="Talebi R."/>
            <person name="Steentjes M.B.F."/>
            <person name="Corcolon B."/>
            <person name="Chong P.A."/>
            <person name="Kema G.H.J."/>
            <person name="Seidl M.F."/>
        </authorList>
    </citation>
    <scope>NUCLEOTIDE SEQUENCE [LARGE SCALE GENOMIC DNA]</scope>
    <source>
        <strain evidence="2 3">P124</strain>
    </source>
</reference>
<feature type="compositionally biased region" description="Polar residues" evidence="1">
    <location>
        <begin position="195"/>
        <end position="208"/>
    </location>
</feature>
<sequence length="243" mass="23934">MFQWAKDWVVDKVSGAAKTAIQAGGTMAGNTVGGVGTMIENSGRGVGQSASGIAGYVGGVGSYINSYGDGIINSTAASGGSSSAEKKTAVKPSQAVGKTAGTAQKTANSATKSLPSVPAAKSLPAAQKGPPSKPPPKGTPAKGPPAKKPNAPQSTAKSNTLPKISASAADKTPDGKTRISAASRPNKPSTGGPHTASSGVKKTTQSNGGPRPLPKISAGKEDRTPDGKIKISSASRPRPVKAA</sequence>
<keyword evidence="3" id="KW-1185">Reference proteome</keyword>
<comment type="caution">
    <text evidence="2">The sequence shown here is derived from an EMBL/GenBank/DDBJ whole genome shotgun (WGS) entry which is preliminary data.</text>
</comment>
<proteinExistence type="predicted"/>
<accession>A0ABR0E8W0</accession>
<feature type="compositionally biased region" description="Basic and acidic residues" evidence="1">
    <location>
        <begin position="218"/>
        <end position="229"/>
    </location>
</feature>
<feature type="compositionally biased region" description="Polar residues" evidence="1">
    <location>
        <begin position="101"/>
        <end position="114"/>
    </location>
</feature>
<evidence type="ECO:0000313" key="2">
    <source>
        <dbReference type="EMBL" id="KAK4497651.1"/>
    </source>
</evidence>
<dbReference type="EMBL" id="JAXOVC010000008">
    <property type="protein sequence ID" value="KAK4497651.1"/>
    <property type="molecule type" value="Genomic_DNA"/>
</dbReference>
<protein>
    <submittedName>
        <fullName evidence="2">Uncharacterized protein</fullName>
    </submittedName>
</protein>
<evidence type="ECO:0000313" key="3">
    <source>
        <dbReference type="Proteomes" id="UP001305779"/>
    </source>
</evidence>
<evidence type="ECO:0000256" key="1">
    <source>
        <dbReference type="SAM" id="MobiDB-lite"/>
    </source>
</evidence>
<gene>
    <name evidence="2" type="ORF">PRZ48_010304</name>
</gene>
<name>A0ABR0E8W0_ZASCE</name>
<feature type="compositionally biased region" description="Polar residues" evidence="1">
    <location>
        <begin position="153"/>
        <end position="162"/>
    </location>
</feature>
<dbReference type="Proteomes" id="UP001305779">
    <property type="component" value="Unassembled WGS sequence"/>
</dbReference>
<feature type="region of interest" description="Disordered" evidence="1">
    <location>
        <begin position="76"/>
        <end position="243"/>
    </location>
</feature>
<feature type="compositionally biased region" description="Pro residues" evidence="1">
    <location>
        <begin position="131"/>
        <end position="147"/>
    </location>
</feature>